<dbReference type="AlphaFoldDB" id="A0A6V2KN79"/>
<gene>
    <name evidence="1" type="ORF">EHUX00137_LOCUS388</name>
</gene>
<sequence length="169" mass="18676">MALGLTDKIGYAVVLALAARLTLLNRNFVNGPYTQPTTAQTVVDVQRRIRDIRALTRAYEPVFGTISKVHGSYEVNKGVGEPYGRFHSFKLFDGGFDYSMDWHLGGPGTPISFNCTCHNVLEPADEGVRLVRTVHFQQLGNWAVPLWLVTKLNFGGQKAELAELAKLVA</sequence>
<dbReference type="EMBL" id="HBIR01000510">
    <property type="protein sequence ID" value="CAE0520666.1"/>
    <property type="molecule type" value="Transcribed_RNA"/>
</dbReference>
<proteinExistence type="predicted"/>
<evidence type="ECO:0000313" key="1">
    <source>
        <dbReference type="EMBL" id="CAE0520666.1"/>
    </source>
</evidence>
<accession>A0A6V2KN79</accession>
<name>A0A6V2KN79_EMIHU</name>
<reference evidence="1" key="1">
    <citation type="submission" date="2021-01" db="EMBL/GenBank/DDBJ databases">
        <authorList>
            <person name="Corre E."/>
            <person name="Pelletier E."/>
            <person name="Niang G."/>
            <person name="Scheremetjew M."/>
            <person name="Finn R."/>
            <person name="Kale V."/>
            <person name="Holt S."/>
            <person name="Cochrane G."/>
            <person name="Meng A."/>
            <person name="Brown T."/>
            <person name="Cohen L."/>
        </authorList>
    </citation>
    <scope>NUCLEOTIDE SEQUENCE</scope>
    <source>
        <strain evidence="1">379</strain>
    </source>
</reference>
<protein>
    <submittedName>
        <fullName evidence="1">Uncharacterized protein</fullName>
    </submittedName>
</protein>
<organism evidence="1">
    <name type="scientific">Emiliania huxleyi</name>
    <name type="common">Coccolithophore</name>
    <name type="synonym">Pontosphaera huxleyi</name>
    <dbReference type="NCBI Taxonomy" id="2903"/>
    <lineage>
        <taxon>Eukaryota</taxon>
        <taxon>Haptista</taxon>
        <taxon>Haptophyta</taxon>
        <taxon>Prymnesiophyceae</taxon>
        <taxon>Isochrysidales</taxon>
        <taxon>Noelaerhabdaceae</taxon>
        <taxon>Emiliania</taxon>
    </lineage>
</organism>